<name>A0A177TRT0_9BASI</name>
<reference evidence="1" key="2">
    <citation type="journal article" date="2019" name="IMA Fungus">
        <title>Genome sequencing and comparison of five Tilletia species to identify candidate genes for the detection of regulated species infecting wheat.</title>
        <authorList>
            <person name="Nguyen H.D.T."/>
            <person name="Sultana T."/>
            <person name="Kesanakurti P."/>
            <person name="Hambleton S."/>
        </authorList>
    </citation>
    <scope>NUCLEOTIDE SEQUENCE</scope>
    <source>
        <strain evidence="1">DAOMC 236416</strain>
    </source>
</reference>
<dbReference type="PROSITE" id="PS51762">
    <property type="entry name" value="GH16_2"/>
    <property type="match status" value="1"/>
</dbReference>
<dbReference type="InterPro" id="IPR013320">
    <property type="entry name" value="ConA-like_dom_sf"/>
</dbReference>
<dbReference type="GO" id="GO:0009251">
    <property type="term" value="P:glucan catabolic process"/>
    <property type="evidence" value="ECO:0007669"/>
    <property type="project" value="TreeGrafter"/>
</dbReference>
<reference evidence="1" key="1">
    <citation type="submission" date="2016-04" db="EMBL/GenBank/DDBJ databases">
        <authorList>
            <person name="Nguyen H.D."/>
            <person name="Samba Siva P."/>
            <person name="Cullis J."/>
            <person name="Levesque C.A."/>
            <person name="Hambleton S."/>
        </authorList>
    </citation>
    <scope>NUCLEOTIDE SEQUENCE</scope>
    <source>
        <strain evidence="1">DAOMC 236416</strain>
    </source>
</reference>
<dbReference type="Pfam" id="PF26113">
    <property type="entry name" value="GH16_XgeA"/>
    <property type="match status" value="1"/>
</dbReference>
<proteinExistence type="predicted"/>
<sequence>MQLFNTLSLLALASSTLAHRPHAIREHRASKGAIIKAQRASNASLEERSANYHLVKSYHGSTFFKDMMFFTGSDPSHGNVHYVDHDSAHGSGLIGTMDGHAMMRVAPHHSGSHHSVRPSSDISFTEGLIILDNIHMPTGCGTWPAFFTVPIDSNWPEGGEIDIIEGVGGMNRNKYSIHTTAGCKVVEDQMIMHAAKLTGSRNCDAEATSDTGCAISGTQNGDFGVEYNKNHGGVHVLDWHHKTGIRIWFFPRDSIPQDIEDGQPNPSSWPNPRAAWPATHCPPNDFFKSHTATFTNTLCGTWSGSDAVWHGKQPGQHKSCAAHTGHSSCESWLQSGKSNLDNAYWKIKSLKIYQIQRRH</sequence>
<dbReference type="EMBL" id="LWDF02000028">
    <property type="protein sequence ID" value="KAE8259721.1"/>
    <property type="molecule type" value="Genomic_DNA"/>
</dbReference>
<comment type="caution">
    <text evidence="1">The sequence shown here is derived from an EMBL/GenBank/DDBJ whole genome shotgun (WGS) entry which is preliminary data.</text>
</comment>
<dbReference type="AlphaFoldDB" id="A0A177TRT0"/>
<evidence type="ECO:0000313" key="1">
    <source>
        <dbReference type="EMBL" id="KAE8259721.1"/>
    </source>
</evidence>
<dbReference type="Proteomes" id="UP000077521">
    <property type="component" value="Unassembled WGS sequence"/>
</dbReference>
<dbReference type="PANTHER" id="PTHR10963:SF24">
    <property type="entry name" value="GLYCOSIDASE C21B10.07-RELATED"/>
    <property type="match status" value="1"/>
</dbReference>
<dbReference type="CDD" id="cd02181">
    <property type="entry name" value="GH16_fungal_Lam16A_glucanase"/>
    <property type="match status" value="1"/>
</dbReference>
<evidence type="ECO:0000313" key="2">
    <source>
        <dbReference type="Proteomes" id="UP000077521"/>
    </source>
</evidence>
<dbReference type="Gene3D" id="2.60.120.200">
    <property type="match status" value="1"/>
</dbReference>
<keyword evidence="2" id="KW-1185">Reference proteome</keyword>
<organism evidence="1 2">
    <name type="scientific">Tilletia indica</name>
    <dbReference type="NCBI Taxonomy" id="43049"/>
    <lineage>
        <taxon>Eukaryota</taxon>
        <taxon>Fungi</taxon>
        <taxon>Dikarya</taxon>
        <taxon>Basidiomycota</taxon>
        <taxon>Ustilaginomycotina</taxon>
        <taxon>Exobasidiomycetes</taxon>
        <taxon>Tilletiales</taxon>
        <taxon>Tilletiaceae</taxon>
        <taxon>Tilletia</taxon>
    </lineage>
</organism>
<dbReference type="InterPro" id="IPR050546">
    <property type="entry name" value="Glycosyl_Hydrlase_16"/>
</dbReference>
<dbReference type="SUPFAM" id="SSF49899">
    <property type="entry name" value="Concanavalin A-like lectins/glucanases"/>
    <property type="match status" value="1"/>
</dbReference>
<accession>A0A177TRT0</accession>
<dbReference type="GO" id="GO:0004553">
    <property type="term" value="F:hydrolase activity, hydrolyzing O-glycosyl compounds"/>
    <property type="evidence" value="ECO:0007669"/>
    <property type="project" value="InterPro"/>
</dbReference>
<gene>
    <name evidence="1" type="ORF">A4X13_0g808</name>
</gene>
<dbReference type="PANTHER" id="PTHR10963">
    <property type="entry name" value="GLYCOSYL HYDROLASE-RELATED"/>
    <property type="match status" value="1"/>
</dbReference>
<protein>
    <submittedName>
        <fullName evidence="1">Uncharacterized protein</fullName>
    </submittedName>
</protein>
<dbReference type="InterPro" id="IPR000757">
    <property type="entry name" value="Beta-glucanase-like"/>
</dbReference>